<dbReference type="AlphaFoldDB" id="A0AA39PN35"/>
<evidence type="ECO:0000313" key="1">
    <source>
        <dbReference type="EMBL" id="KAK0486589.1"/>
    </source>
</evidence>
<comment type="caution">
    <text evidence="1">The sequence shown here is derived from an EMBL/GenBank/DDBJ whole genome shotgun (WGS) entry which is preliminary data.</text>
</comment>
<dbReference type="Proteomes" id="UP001175227">
    <property type="component" value="Unassembled WGS sequence"/>
</dbReference>
<evidence type="ECO:0000313" key="2">
    <source>
        <dbReference type="Proteomes" id="UP001175227"/>
    </source>
</evidence>
<accession>A0AA39PN35</accession>
<name>A0AA39PN35_9AGAR</name>
<sequence length="438" mass="48653">MPGMIREGDRELPRRQRGCRRYPCQTAVENGIPRAGPGHDVQAIADAGFGKDLASNLDWGPRGGVDYASKEPELWMRNAPGYSVQEGHAVASVDGNSRQLNRGYCHTCLNQSRKDGFYEVVIWPYPALPEENGLIFREAVAGLIIDGASQPLTITHRTPRWITSWSHYPSASTVTPNKPTNTFDATRDLSPSLDDVFFQRQIDMDQGSNILGQVLRHMNASAIATFSTGMSAKYFRLTASGPGWLSSVEIPSGPCLPAWNYKAHWVSAIAVQAFIGIGFDSPALYWWPLDGCVRLLALTGRVVEPAEVEKFLLHNLRLWVGMGTAKIFYGFYKPVLHELSLEQCRALWGWTFWFPTVRRLGLMLPMESSGPCKHMRVIDCYNLLPLIRILPGEEDHVSPGDDGSVGVARQHRGSICLQDGPGIFVGYTRLQQEVPVTE</sequence>
<proteinExistence type="predicted"/>
<dbReference type="EMBL" id="JAUEPR010000004">
    <property type="protein sequence ID" value="KAK0486589.1"/>
    <property type="molecule type" value="Genomic_DNA"/>
</dbReference>
<organism evidence="1 2">
    <name type="scientific">Armillaria novae-zelandiae</name>
    <dbReference type="NCBI Taxonomy" id="153914"/>
    <lineage>
        <taxon>Eukaryota</taxon>
        <taxon>Fungi</taxon>
        <taxon>Dikarya</taxon>
        <taxon>Basidiomycota</taxon>
        <taxon>Agaricomycotina</taxon>
        <taxon>Agaricomycetes</taxon>
        <taxon>Agaricomycetidae</taxon>
        <taxon>Agaricales</taxon>
        <taxon>Marasmiineae</taxon>
        <taxon>Physalacriaceae</taxon>
        <taxon>Armillaria</taxon>
    </lineage>
</organism>
<keyword evidence="2" id="KW-1185">Reference proteome</keyword>
<protein>
    <submittedName>
        <fullName evidence="1">Uncharacterized protein</fullName>
    </submittedName>
</protein>
<reference evidence="1" key="1">
    <citation type="submission" date="2023-06" db="EMBL/GenBank/DDBJ databases">
        <authorList>
            <consortium name="Lawrence Berkeley National Laboratory"/>
            <person name="Ahrendt S."/>
            <person name="Sahu N."/>
            <person name="Indic B."/>
            <person name="Wong-Bajracharya J."/>
            <person name="Merenyi Z."/>
            <person name="Ke H.-M."/>
            <person name="Monk M."/>
            <person name="Kocsube S."/>
            <person name="Drula E."/>
            <person name="Lipzen A."/>
            <person name="Balint B."/>
            <person name="Henrissat B."/>
            <person name="Andreopoulos B."/>
            <person name="Martin F.M."/>
            <person name="Harder C.B."/>
            <person name="Rigling D."/>
            <person name="Ford K.L."/>
            <person name="Foster G.D."/>
            <person name="Pangilinan J."/>
            <person name="Papanicolaou A."/>
            <person name="Barry K."/>
            <person name="LaButti K."/>
            <person name="Viragh M."/>
            <person name="Koriabine M."/>
            <person name="Yan M."/>
            <person name="Riley R."/>
            <person name="Champramary S."/>
            <person name="Plett K.L."/>
            <person name="Tsai I.J."/>
            <person name="Slot J."/>
            <person name="Sipos G."/>
            <person name="Plett J."/>
            <person name="Nagy L.G."/>
            <person name="Grigoriev I.V."/>
        </authorList>
    </citation>
    <scope>NUCLEOTIDE SEQUENCE</scope>
    <source>
        <strain evidence="1">ICMP 16352</strain>
    </source>
</reference>
<gene>
    <name evidence="1" type="ORF">IW261DRAFT_1416358</name>
</gene>